<evidence type="ECO:0000256" key="9">
    <source>
        <dbReference type="SAM" id="MobiDB-lite"/>
    </source>
</evidence>
<comment type="subunit">
    <text evidence="8">Component of the Mediator complex.</text>
</comment>
<accession>A0A642V7S3</accession>
<dbReference type="EMBL" id="SWFS01000147">
    <property type="protein sequence ID" value="KAA8915735.1"/>
    <property type="molecule type" value="Genomic_DNA"/>
</dbReference>
<evidence type="ECO:0000256" key="1">
    <source>
        <dbReference type="ARBA" id="ARBA00004123"/>
    </source>
</evidence>
<dbReference type="InterPro" id="IPR019258">
    <property type="entry name" value="Mediator_Med4"/>
</dbReference>
<keyword evidence="5 8" id="KW-0804">Transcription</keyword>
<dbReference type="GO" id="GO:0016592">
    <property type="term" value="C:mediator complex"/>
    <property type="evidence" value="ECO:0007669"/>
    <property type="project" value="InterPro"/>
</dbReference>
<protein>
    <recommendedName>
        <fullName evidence="3 8">Mediator of RNA polymerase II transcription subunit 4</fullName>
    </recommendedName>
    <alternativeName>
        <fullName evidence="7 8">Mediator complex subunit 4</fullName>
    </alternativeName>
</protein>
<feature type="region of interest" description="Disordered" evidence="9">
    <location>
        <begin position="223"/>
        <end position="292"/>
    </location>
</feature>
<dbReference type="Pfam" id="PF10018">
    <property type="entry name" value="Med4"/>
    <property type="match status" value="1"/>
</dbReference>
<evidence type="ECO:0000256" key="8">
    <source>
        <dbReference type="RuleBase" id="RU364141"/>
    </source>
</evidence>
<keyword evidence="6 8" id="KW-0539">Nucleus</keyword>
<evidence type="ECO:0000256" key="4">
    <source>
        <dbReference type="ARBA" id="ARBA00023015"/>
    </source>
</evidence>
<dbReference type="PANTHER" id="PTHR13208:SF2">
    <property type="entry name" value="MEDIATOR OF RNA POLYMERASE II TRANSCRIPTION SUBUNIT 4"/>
    <property type="match status" value="1"/>
</dbReference>
<keyword evidence="8" id="KW-0010">Activator</keyword>
<gene>
    <name evidence="8" type="primary">MED4</name>
    <name evidence="10" type="ORF">TRICI_002117</name>
</gene>
<comment type="caution">
    <text evidence="10">The sequence shown here is derived from an EMBL/GenBank/DDBJ whole genome shotgun (WGS) entry which is preliminary data.</text>
</comment>
<feature type="region of interest" description="Disordered" evidence="9">
    <location>
        <begin position="1"/>
        <end position="31"/>
    </location>
</feature>
<evidence type="ECO:0000313" key="10">
    <source>
        <dbReference type="EMBL" id="KAA8915735.1"/>
    </source>
</evidence>
<dbReference type="GO" id="GO:0070847">
    <property type="term" value="C:core mediator complex"/>
    <property type="evidence" value="ECO:0007669"/>
    <property type="project" value="TreeGrafter"/>
</dbReference>
<evidence type="ECO:0000313" key="11">
    <source>
        <dbReference type="Proteomes" id="UP000761534"/>
    </source>
</evidence>
<dbReference type="GO" id="GO:0006357">
    <property type="term" value="P:regulation of transcription by RNA polymerase II"/>
    <property type="evidence" value="ECO:0007669"/>
    <property type="project" value="InterPro"/>
</dbReference>
<keyword evidence="11" id="KW-1185">Reference proteome</keyword>
<keyword evidence="4 8" id="KW-0805">Transcription regulation</keyword>
<comment type="similarity">
    <text evidence="2 8">Belongs to the Mediator complex subunit 4 family.</text>
</comment>
<evidence type="ECO:0000256" key="2">
    <source>
        <dbReference type="ARBA" id="ARBA00009626"/>
    </source>
</evidence>
<dbReference type="AlphaFoldDB" id="A0A642V7S3"/>
<reference evidence="10" key="1">
    <citation type="journal article" date="2019" name="G3 (Bethesda)">
        <title>Genome Assemblies of Two Rare Opportunistic Yeast Pathogens: Diutina rugosa (syn. Candida rugosa) and Trichomonascus ciferrii (syn. Candida ciferrii).</title>
        <authorList>
            <person name="Mixao V."/>
            <person name="Saus E."/>
            <person name="Hansen A.P."/>
            <person name="Lass-Florl C."/>
            <person name="Gabaldon T."/>
        </authorList>
    </citation>
    <scope>NUCLEOTIDE SEQUENCE</scope>
    <source>
        <strain evidence="10">CBS 4856</strain>
    </source>
</reference>
<sequence>MSSVPYSKVSTPNPAFESQFQLSRAQTPAPRMNNTVEAQNQQQQFPLVTDKLSIGRSLETYERIINELVESIGAFRPKKDLIPRLIEADGELFEAIDELAKHQEAGKKIKKLQSESDELSQKLNLIIIGLSDCRRQLQALPGRESIRDHDEETVSAKELLKYATKITKFTHAPPGYDPQMPEHANFPWPTEDELRRGTMALLAMNSEEDENLQAVDEKALNSIKNDNPSQQPPDNSNNNNTTTNANSTTTGKRRSSSLVSYGERPVVDPSAAPRENNNAVLDLDLFDPDEED</sequence>
<name>A0A642V7S3_9ASCO</name>
<dbReference type="VEuPathDB" id="FungiDB:TRICI_002117"/>
<proteinExistence type="inferred from homology"/>
<organism evidence="10 11">
    <name type="scientific">Trichomonascus ciferrii</name>
    <dbReference type="NCBI Taxonomy" id="44093"/>
    <lineage>
        <taxon>Eukaryota</taxon>
        <taxon>Fungi</taxon>
        <taxon>Dikarya</taxon>
        <taxon>Ascomycota</taxon>
        <taxon>Saccharomycotina</taxon>
        <taxon>Dipodascomycetes</taxon>
        <taxon>Dipodascales</taxon>
        <taxon>Trichomonascaceae</taxon>
        <taxon>Trichomonascus</taxon>
        <taxon>Trichomonascus ciferrii complex</taxon>
    </lineage>
</organism>
<comment type="function">
    <text evidence="8">Component of the Mediator complex, a coactivator involved in the regulated transcription of nearly all RNA polymerase II-dependent genes. Mediator functions as a bridge to convey information from gene-specific regulatory proteins to the basal RNA polymerase II transcription machinery. Mediator is recruited to promoters by direct interactions with regulatory proteins and serves as a scaffold for the assembly of a functional preinitiation complex with RNA polymerase II and the general transcription factors.</text>
</comment>
<comment type="subcellular location">
    <subcellularLocation>
        <location evidence="1 8">Nucleus</location>
    </subcellularLocation>
</comment>
<dbReference type="Proteomes" id="UP000761534">
    <property type="component" value="Unassembled WGS sequence"/>
</dbReference>
<dbReference type="OrthoDB" id="1929813at2759"/>
<evidence type="ECO:0000256" key="5">
    <source>
        <dbReference type="ARBA" id="ARBA00023163"/>
    </source>
</evidence>
<evidence type="ECO:0000256" key="3">
    <source>
        <dbReference type="ARBA" id="ARBA00020629"/>
    </source>
</evidence>
<evidence type="ECO:0000256" key="7">
    <source>
        <dbReference type="ARBA" id="ARBA00031257"/>
    </source>
</evidence>
<dbReference type="GO" id="GO:0003712">
    <property type="term" value="F:transcription coregulator activity"/>
    <property type="evidence" value="ECO:0007669"/>
    <property type="project" value="InterPro"/>
</dbReference>
<dbReference type="PANTHER" id="PTHR13208">
    <property type="entry name" value="MEDIATOR OF RNA POLYMERASE II TRANSCRIPTION SUBUNIT 4"/>
    <property type="match status" value="1"/>
</dbReference>
<feature type="compositionally biased region" description="Low complexity" evidence="9">
    <location>
        <begin position="225"/>
        <end position="250"/>
    </location>
</feature>
<evidence type="ECO:0000256" key="6">
    <source>
        <dbReference type="ARBA" id="ARBA00023242"/>
    </source>
</evidence>